<accession>A0A194S7G8</accession>
<dbReference type="RefSeq" id="XP_018272489.1">
    <property type="nucleotide sequence ID" value="XM_018418572.1"/>
</dbReference>
<dbReference type="AlphaFoldDB" id="A0A194S7G8"/>
<organism evidence="2 3">
    <name type="scientific">Rhodotorula graminis (strain WP1)</name>
    <dbReference type="NCBI Taxonomy" id="578459"/>
    <lineage>
        <taxon>Eukaryota</taxon>
        <taxon>Fungi</taxon>
        <taxon>Dikarya</taxon>
        <taxon>Basidiomycota</taxon>
        <taxon>Pucciniomycotina</taxon>
        <taxon>Microbotryomycetes</taxon>
        <taxon>Sporidiobolales</taxon>
        <taxon>Sporidiobolaceae</taxon>
        <taxon>Rhodotorula</taxon>
    </lineage>
</organism>
<dbReference type="GeneID" id="28979019"/>
<reference evidence="2 3" key="1">
    <citation type="journal article" date="2015" name="Front. Microbiol.">
        <title>Genome sequence of the plant growth promoting endophytic yeast Rhodotorula graminis WP1.</title>
        <authorList>
            <person name="Firrincieli A."/>
            <person name="Otillar R."/>
            <person name="Salamov A."/>
            <person name="Schmutz J."/>
            <person name="Khan Z."/>
            <person name="Redman R.S."/>
            <person name="Fleck N.D."/>
            <person name="Lindquist E."/>
            <person name="Grigoriev I.V."/>
            <person name="Doty S.L."/>
        </authorList>
    </citation>
    <scope>NUCLEOTIDE SEQUENCE [LARGE SCALE GENOMIC DNA]</scope>
    <source>
        <strain evidence="2 3">WP1</strain>
    </source>
</reference>
<proteinExistence type="predicted"/>
<evidence type="ECO:0000313" key="3">
    <source>
        <dbReference type="Proteomes" id="UP000053890"/>
    </source>
</evidence>
<keyword evidence="3" id="KW-1185">Reference proteome</keyword>
<evidence type="ECO:0000313" key="2">
    <source>
        <dbReference type="EMBL" id="KPV76440.1"/>
    </source>
</evidence>
<gene>
    <name evidence="2" type="ORF">RHOBADRAFT_64750</name>
</gene>
<protein>
    <submittedName>
        <fullName evidence="2">Uncharacterized protein</fullName>
    </submittedName>
</protein>
<evidence type="ECO:0000256" key="1">
    <source>
        <dbReference type="SAM" id="MobiDB-lite"/>
    </source>
</evidence>
<dbReference type="Proteomes" id="UP000053890">
    <property type="component" value="Unassembled WGS sequence"/>
</dbReference>
<feature type="region of interest" description="Disordered" evidence="1">
    <location>
        <begin position="1"/>
        <end position="57"/>
    </location>
</feature>
<name>A0A194S7G8_RHOGW</name>
<dbReference type="EMBL" id="KQ474076">
    <property type="protein sequence ID" value="KPV76440.1"/>
    <property type="molecule type" value="Genomic_DNA"/>
</dbReference>
<sequence>MNAGYTGGAQARSPAPTSAAPPTAAVHATTSARSTVPSTADEAPLEPPAAPAAADDDEAGALVDVLLPLDCDALDDDEPADVAIDELVMPLELL</sequence>
<feature type="compositionally biased region" description="Low complexity" evidence="1">
    <location>
        <begin position="9"/>
        <end position="32"/>
    </location>
</feature>
<feature type="non-terminal residue" evidence="2">
    <location>
        <position position="94"/>
    </location>
</feature>